<feature type="compositionally biased region" description="Low complexity" evidence="4">
    <location>
        <begin position="165"/>
        <end position="177"/>
    </location>
</feature>
<dbReference type="EMBL" id="JACEFO010002270">
    <property type="protein sequence ID" value="KAF8669558.1"/>
    <property type="molecule type" value="Genomic_DNA"/>
</dbReference>
<evidence type="ECO:0000313" key="5">
    <source>
        <dbReference type="EMBL" id="KAF8669558.1"/>
    </source>
</evidence>
<comment type="caution">
    <text evidence="3">Lacks conserved residue(s) required for the propagation of feature annotation.</text>
</comment>
<accession>A0A835B136</accession>
<protein>
    <recommendedName>
        <fullName evidence="7">GRAS family transcription factor</fullName>
    </recommendedName>
</protein>
<dbReference type="PANTHER" id="PTHR31636">
    <property type="entry name" value="OSJNBA0084A10.13 PROTEIN-RELATED"/>
    <property type="match status" value="1"/>
</dbReference>
<sequence length="724" mass="79609">MAATPPEYPAGKTVDSEAEPFSPSVFLDLPPTPRPVGDGEDRAASSDDLVLPFISRMLMEEDMDDKFFYHYPDHPALLQAQQPYAQILSAAAAPGSFTANNNGGGPCTLSASSDDAPSFVGGMDEFTAHDANKQDAARSSFPNGGGGGGGGADIESSGLLDGAEEATTATTSPPTATVDGEHGAPLASTFFSGQNRVSMDMLNQAFLRGREEAKKFLPTDNSLLVEAGGSKLSQGIAAGQMRNANEDKVDRIGGNGGRGCKNRCDWQYLETETTARSIKLMVPEPEETGEVIDEIIVNEYRLCLSGMLDLRIPMDGSKDGKKIRKGKRNSALGRQSSNEVVDLHTLLIHCAQAVSMDDRQSATGLLRRIRQHSSPIGDANQRLAHCFAEGLEARMAGMGSQVYKSLKAKRTSLVEFLKAYQLYLTVCCFKMMAYRFSNMTIANVIAGRKKLHIVDYGVRYGIQWPSLLGWLATREGGPPEVRITGIDLPQPGFRPAAQIEETGRRLSKCAHQFGIPFRFQSIAAKWETVCVDDLNIDPEEVLIVNGLFDFGNLMDEGVDIHSPSPRDVVLGNIRKMRPDVFILCNVNGSHGAPFFVARFREVLFFFSALFDMLDATVPRDNDQRLLVERDLFGRFALNVIACEGSDRVERHETYKQWQVRNHRAGLRQLPLDLDIVKVVRKKAKDSYHKDFVIDVDHQWLLQGWKGRIICALSTWVAANAFSKH</sequence>
<feature type="region of interest" description="Leucine repeat II (LRII)" evidence="3">
    <location>
        <begin position="501"/>
        <end position="533"/>
    </location>
</feature>
<feature type="region of interest" description="Disordered" evidence="4">
    <location>
        <begin position="1"/>
        <end position="44"/>
    </location>
</feature>
<comment type="caution">
    <text evidence="5">The sequence shown here is derived from an EMBL/GenBank/DDBJ whole genome shotgun (WGS) entry which is preliminary data.</text>
</comment>
<evidence type="ECO:0000256" key="2">
    <source>
        <dbReference type="ARBA" id="ARBA00023163"/>
    </source>
</evidence>
<feature type="region of interest" description="SAW" evidence="3">
    <location>
        <begin position="641"/>
        <end position="716"/>
    </location>
</feature>
<feature type="region of interest" description="VHIID" evidence="3">
    <location>
        <begin position="420"/>
        <end position="485"/>
    </location>
</feature>
<dbReference type="Gramene" id="Dexi2A01G0028100.1">
    <property type="protein sequence ID" value="Dexi2A01G0028100.1:cds"/>
    <property type="gene ID" value="Dexi2A01G0028100"/>
</dbReference>
<keyword evidence="6" id="KW-1185">Reference proteome</keyword>
<dbReference type="PROSITE" id="PS50985">
    <property type="entry name" value="GRAS"/>
    <property type="match status" value="1"/>
</dbReference>
<evidence type="ECO:0000256" key="4">
    <source>
        <dbReference type="SAM" id="MobiDB-lite"/>
    </source>
</evidence>
<feature type="short sequence motif" description="VHIID" evidence="3">
    <location>
        <begin position="451"/>
        <end position="455"/>
    </location>
</feature>
<evidence type="ECO:0000256" key="3">
    <source>
        <dbReference type="PROSITE-ProRule" id="PRU01191"/>
    </source>
</evidence>
<evidence type="ECO:0008006" key="7">
    <source>
        <dbReference type="Google" id="ProtNLM"/>
    </source>
</evidence>
<feature type="region of interest" description="Leucine repeat I (LRI)" evidence="3">
    <location>
        <begin position="341"/>
        <end position="401"/>
    </location>
</feature>
<reference evidence="5" key="1">
    <citation type="submission" date="2020-07" db="EMBL/GenBank/DDBJ databases">
        <title>Genome sequence and genetic diversity analysis of an under-domesticated orphan crop, white fonio (Digitaria exilis).</title>
        <authorList>
            <person name="Bennetzen J.L."/>
            <person name="Chen S."/>
            <person name="Ma X."/>
            <person name="Wang X."/>
            <person name="Yssel A.E.J."/>
            <person name="Chaluvadi S.R."/>
            <person name="Johnson M."/>
            <person name="Gangashetty P."/>
            <person name="Hamidou F."/>
            <person name="Sanogo M.D."/>
            <person name="Zwaenepoel A."/>
            <person name="Wallace J."/>
            <person name="Van De Peer Y."/>
            <person name="Van Deynze A."/>
        </authorList>
    </citation>
    <scope>NUCLEOTIDE SEQUENCE</scope>
    <source>
        <tissue evidence="5">Leaves</tissue>
    </source>
</reference>
<gene>
    <name evidence="5" type="ORF">HU200_051364</name>
</gene>
<dbReference type="AlphaFoldDB" id="A0A835B136"/>
<name>A0A835B136_9POAL</name>
<proteinExistence type="inferred from homology"/>
<evidence type="ECO:0000313" key="6">
    <source>
        <dbReference type="Proteomes" id="UP000636709"/>
    </source>
</evidence>
<comment type="similarity">
    <text evidence="3">Belongs to the GRAS family.</text>
</comment>
<keyword evidence="1" id="KW-0805">Transcription regulation</keyword>
<dbReference type="InterPro" id="IPR005202">
    <property type="entry name" value="TF_GRAS"/>
</dbReference>
<dbReference type="Proteomes" id="UP000636709">
    <property type="component" value="Unassembled WGS sequence"/>
</dbReference>
<dbReference type="OrthoDB" id="642315at2759"/>
<evidence type="ECO:0000256" key="1">
    <source>
        <dbReference type="ARBA" id="ARBA00023015"/>
    </source>
</evidence>
<feature type="compositionally biased region" description="Gly residues" evidence="4">
    <location>
        <begin position="143"/>
        <end position="152"/>
    </location>
</feature>
<dbReference type="Pfam" id="PF03514">
    <property type="entry name" value="GRAS"/>
    <property type="match status" value="1"/>
</dbReference>
<keyword evidence="2" id="KW-0804">Transcription</keyword>
<organism evidence="5 6">
    <name type="scientific">Digitaria exilis</name>
    <dbReference type="NCBI Taxonomy" id="1010633"/>
    <lineage>
        <taxon>Eukaryota</taxon>
        <taxon>Viridiplantae</taxon>
        <taxon>Streptophyta</taxon>
        <taxon>Embryophyta</taxon>
        <taxon>Tracheophyta</taxon>
        <taxon>Spermatophyta</taxon>
        <taxon>Magnoliopsida</taxon>
        <taxon>Liliopsida</taxon>
        <taxon>Poales</taxon>
        <taxon>Poaceae</taxon>
        <taxon>PACMAD clade</taxon>
        <taxon>Panicoideae</taxon>
        <taxon>Panicodae</taxon>
        <taxon>Paniceae</taxon>
        <taxon>Anthephorinae</taxon>
        <taxon>Digitaria</taxon>
    </lineage>
</organism>
<feature type="region of interest" description="Disordered" evidence="4">
    <location>
        <begin position="133"/>
        <end position="187"/>
    </location>
</feature>